<dbReference type="AlphaFoldDB" id="A0A0C3QC96"/>
<dbReference type="HOGENOM" id="CLU_604372_0_0_1"/>
<keyword evidence="2" id="KW-0067">ATP-binding</keyword>
<proteinExistence type="predicted"/>
<dbReference type="SMART" id="SM00220">
    <property type="entry name" value="S_TKc"/>
    <property type="match status" value="1"/>
</dbReference>
<dbReference type="Pfam" id="PF00069">
    <property type="entry name" value="Pkinase"/>
    <property type="match status" value="1"/>
</dbReference>
<dbReference type="InterPro" id="IPR000719">
    <property type="entry name" value="Prot_kinase_dom"/>
</dbReference>
<feature type="compositionally biased region" description="Acidic residues" evidence="3">
    <location>
        <begin position="151"/>
        <end position="161"/>
    </location>
</feature>
<evidence type="ECO:0000313" key="5">
    <source>
        <dbReference type="EMBL" id="KIO22941.1"/>
    </source>
</evidence>
<keyword evidence="6" id="KW-1185">Reference proteome</keyword>
<protein>
    <submittedName>
        <fullName evidence="5">Glycoside hydrolase family 79 protein</fullName>
    </submittedName>
</protein>
<dbReference type="GO" id="GO:0016787">
    <property type="term" value="F:hydrolase activity"/>
    <property type="evidence" value="ECO:0007669"/>
    <property type="project" value="UniProtKB-KW"/>
</dbReference>
<dbReference type="OrthoDB" id="10261027at2759"/>
<dbReference type="InterPro" id="IPR011009">
    <property type="entry name" value="Kinase-like_dom_sf"/>
</dbReference>
<evidence type="ECO:0000259" key="4">
    <source>
        <dbReference type="PROSITE" id="PS50011"/>
    </source>
</evidence>
<accession>A0A0C3QC96</accession>
<dbReference type="Gene3D" id="1.10.510.10">
    <property type="entry name" value="Transferase(Phosphotransferase) domain 1"/>
    <property type="match status" value="1"/>
</dbReference>
<dbReference type="PANTHER" id="PTHR27001">
    <property type="entry name" value="OS01G0253100 PROTEIN"/>
    <property type="match status" value="1"/>
</dbReference>
<feature type="region of interest" description="Disordered" evidence="3">
    <location>
        <begin position="148"/>
        <end position="181"/>
    </location>
</feature>
<dbReference type="GO" id="GO:0004672">
    <property type="term" value="F:protein kinase activity"/>
    <property type="evidence" value="ECO:0007669"/>
    <property type="project" value="InterPro"/>
</dbReference>
<dbReference type="EMBL" id="KN823097">
    <property type="protein sequence ID" value="KIO22941.1"/>
    <property type="molecule type" value="Genomic_DNA"/>
</dbReference>
<evidence type="ECO:0000256" key="3">
    <source>
        <dbReference type="SAM" id="MobiDB-lite"/>
    </source>
</evidence>
<keyword evidence="5" id="KW-0378">Hydrolase</keyword>
<dbReference type="Proteomes" id="UP000054248">
    <property type="component" value="Unassembled WGS sequence"/>
</dbReference>
<evidence type="ECO:0000256" key="1">
    <source>
        <dbReference type="ARBA" id="ARBA00022741"/>
    </source>
</evidence>
<sequence length="505" mass="57674">MSSSESLTLTPNRLSFLGCTHERTAKRSLTIKSNETISTLLLNITTISGRRYPYLVVPNVVYIKPNEELEINITRGRIINGTAEGEWRDVLGIEAIRPIILPKPQDPEHPPPAEDLEELWARANRTGKHITSWLVPMDHDEPEVPEIVVSESEDDDPEESEPQITLREDNDPEESEPQVTWRELERPGNWFRFHSTEAFALRYVPNPNPNPKGQPASVPTNAYFSAMFWKPIEHREAQECVIRLGDDENIHHVKMAMKWIMDGDSKVPGGDGTPRSLIGRALHEFRIWRNLDHRHIAPLCGMVLWPNIGFLSPFYTNGRILKYIVDQKPSWEVRVRFMMEIASALVYLHNNGIVYGDLKEDNVLIDHNQNAILIDFGLSMTVEDAKRTPSFTGHIRYLGPEVAEVRTKSIKTDVYAYGLLILEIAIGRTAREEHGADHIAAANAYYYPTLKRSHYPELRDSDSNILWKLIAKCTARTPDKRPYMLDVTDYLPKIRPSDWVPAALP</sequence>
<evidence type="ECO:0000256" key="2">
    <source>
        <dbReference type="ARBA" id="ARBA00022840"/>
    </source>
</evidence>
<dbReference type="GO" id="GO:0005524">
    <property type="term" value="F:ATP binding"/>
    <property type="evidence" value="ECO:0007669"/>
    <property type="project" value="UniProtKB-KW"/>
</dbReference>
<reference evidence="5 6" key="1">
    <citation type="submission" date="2014-04" db="EMBL/GenBank/DDBJ databases">
        <authorList>
            <consortium name="DOE Joint Genome Institute"/>
            <person name="Kuo A."/>
            <person name="Girlanda M."/>
            <person name="Perotto S."/>
            <person name="Kohler A."/>
            <person name="Nagy L.G."/>
            <person name="Floudas D."/>
            <person name="Copeland A."/>
            <person name="Barry K.W."/>
            <person name="Cichocki N."/>
            <person name="Veneault-Fourrey C."/>
            <person name="LaButti K."/>
            <person name="Lindquist E.A."/>
            <person name="Lipzen A."/>
            <person name="Lundell T."/>
            <person name="Morin E."/>
            <person name="Murat C."/>
            <person name="Sun H."/>
            <person name="Tunlid A."/>
            <person name="Henrissat B."/>
            <person name="Grigoriev I.V."/>
            <person name="Hibbett D.S."/>
            <person name="Martin F."/>
            <person name="Nordberg H.P."/>
            <person name="Cantor M.N."/>
            <person name="Hua S.X."/>
        </authorList>
    </citation>
    <scope>NUCLEOTIDE SEQUENCE [LARGE SCALE GENOMIC DNA]</scope>
    <source>
        <strain evidence="5 6">MUT 4182</strain>
    </source>
</reference>
<dbReference type="PROSITE" id="PS50011">
    <property type="entry name" value="PROTEIN_KINASE_DOM"/>
    <property type="match status" value="1"/>
</dbReference>
<reference evidence="6" key="2">
    <citation type="submission" date="2015-01" db="EMBL/GenBank/DDBJ databases">
        <title>Evolutionary Origins and Diversification of the Mycorrhizal Mutualists.</title>
        <authorList>
            <consortium name="DOE Joint Genome Institute"/>
            <consortium name="Mycorrhizal Genomics Consortium"/>
            <person name="Kohler A."/>
            <person name="Kuo A."/>
            <person name="Nagy L.G."/>
            <person name="Floudas D."/>
            <person name="Copeland A."/>
            <person name="Barry K.W."/>
            <person name="Cichocki N."/>
            <person name="Veneault-Fourrey C."/>
            <person name="LaButti K."/>
            <person name="Lindquist E.A."/>
            <person name="Lipzen A."/>
            <person name="Lundell T."/>
            <person name="Morin E."/>
            <person name="Murat C."/>
            <person name="Riley R."/>
            <person name="Ohm R."/>
            <person name="Sun H."/>
            <person name="Tunlid A."/>
            <person name="Henrissat B."/>
            <person name="Grigoriev I.V."/>
            <person name="Hibbett D.S."/>
            <person name="Martin F."/>
        </authorList>
    </citation>
    <scope>NUCLEOTIDE SEQUENCE [LARGE SCALE GENOMIC DNA]</scope>
    <source>
        <strain evidence="6">MUT 4182</strain>
    </source>
</reference>
<dbReference type="PROSITE" id="PS00108">
    <property type="entry name" value="PROTEIN_KINASE_ST"/>
    <property type="match status" value="1"/>
</dbReference>
<evidence type="ECO:0000313" key="6">
    <source>
        <dbReference type="Proteomes" id="UP000054248"/>
    </source>
</evidence>
<organism evidence="5 6">
    <name type="scientific">Tulasnella calospora MUT 4182</name>
    <dbReference type="NCBI Taxonomy" id="1051891"/>
    <lineage>
        <taxon>Eukaryota</taxon>
        <taxon>Fungi</taxon>
        <taxon>Dikarya</taxon>
        <taxon>Basidiomycota</taxon>
        <taxon>Agaricomycotina</taxon>
        <taxon>Agaricomycetes</taxon>
        <taxon>Cantharellales</taxon>
        <taxon>Tulasnellaceae</taxon>
        <taxon>Tulasnella</taxon>
    </lineage>
</organism>
<dbReference type="GO" id="GO:0005886">
    <property type="term" value="C:plasma membrane"/>
    <property type="evidence" value="ECO:0007669"/>
    <property type="project" value="TreeGrafter"/>
</dbReference>
<gene>
    <name evidence="5" type="ORF">M407DRAFT_27586</name>
</gene>
<dbReference type="SUPFAM" id="SSF56112">
    <property type="entry name" value="Protein kinase-like (PK-like)"/>
    <property type="match status" value="1"/>
</dbReference>
<dbReference type="InterPro" id="IPR008271">
    <property type="entry name" value="Ser/Thr_kinase_AS"/>
</dbReference>
<dbReference type="PANTHER" id="PTHR27001:SF803">
    <property type="entry name" value="OS01G0247500 PROTEIN"/>
    <property type="match status" value="1"/>
</dbReference>
<feature type="domain" description="Protein kinase" evidence="4">
    <location>
        <begin position="204"/>
        <end position="494"/>
    </location>
</feature>
<keyword evidence="1" id="KW-0547">Nucleotide-binding</keyword>
<name>A0A0C3QC96_9AGAM</name>